<comment type="caution">
    <text evidence="1">The sequence shown here is derived from an EMBL/GenBank/DDBJ whole genome shotgun (WGS) entry which is preliminary data.</text>
</comment>
<dbReference type="RefSeq" id="WP_173748810.1">
    <property type="nucleotide sequence ID" value="NZ_JAAITA010000005.1"/>
</dbReference>
<proteinExistence type="predicted"/>
<dbReference type="Proteomes" id="UP000822142">
    <property type="component" value="Unassembled WGS sequence"/>
</dbReference>
<dbReference type="EMBL" id="JAAITA010000005">
    <property type="protein sequence ID" value="NSJ85768.1"/>
    <property type="molecule type" value="Genomic_DNA"/>
</dbReference>
<organism evidence="1 2">
    <name type="scientific">Blautia hansenii</name>
    <name type="common">Ruminococcus hansenii</name>
    <dbReference type="NCBI Taxonomy" id="1322"/>
    <lineage>
        <taxon>Bacteria</taxon>
        <taxon>Bacillati</taxon>
        <taxon>Bacillota</taxon>
        <taxon>Clostridia</taxon>
        <taxon>Lachnospirales</taxon>
        <taxon>Lachnospiraceae</taxon>
        <taxon>Blautia</taxon>
    </lineage>
</organism>
<accession>A0ABX2I5N5</accession>
<evidence type="ECO:0000313" key="1">
    <source>
        <dbReference type="EMBL" id="NSJ85768.1"/>
    </source>
</evidence>
<keyword evidence="2" id="KW-1185">Reference proteome</keyword>
<reference evidence="1 2" key="1">
    <citation type="journal article" date="2020" name="Cell Host Microbe">
        <title>Functional and Genomic Variation between Human-Derived Isolates of Lachnospiraceae Reveals Inter- and Intra-Species Diversity.</title>
        <authorList>
            <person name="Sorbara M.T."/>
            <person name="Littmann E.R."/>
            <person name="Fontana E."/>
            <person name="Moody T.U."/>
            <person name="Kohout C.E."/>
            <person name="Gjonbalaj M."/>
            <person name="Eaton V."/>
            <person name="Seok R."/>
            <person name="Leiner I.M."/>
            <person name="Pamer E.G."/>
        </authorList>
    </citation>
    <scope>NUCLEOTIDE SEQUENCE [LARGE SCALE GENOMIC DNA]</scope>
    <source>
        <strain evidence="1 2">MSK.15.26</strain>
    </source>
</reference>
<evidence type="ECO:0000313" key="2">
    <source>
        <dbReference type="Proteomes" id="UP000822142"/>
    </source>
</evidence>
<sequence>MNNQLFEQAKNDDILSKELISFLLETMEYNRLSFINDAVEILKVLKIRIERGDKITDAVSHRIYNLPDFKNFVREHFSSYIYSQVFTALKDEKSYFSLEPCEGGYELVLSDKDQKVYKWISSLNEKFSLVYMAATKVVYIKNVRTKTYTPFLSANGKYCRYDESVGKLLEI</sequence>
<gene>
    <name evidence="1" type="ORF">G5A70_06205</name>
</gene>
<name>A0ABX2I5N5_BLAHA</name>
<protein>
    <submittedName>
        <fullName evidence="1">Uncharacterized protein</fullName>
    </submittedName>
</protein>